<organism evidence="5 6">
    <name type="scientific">Actinosynnema pretiosum subsp. pretiosum</name>
    <dbReference type="NCBI Taxonomy" id="103721"/>
    <lineage>
        <taxon>Bacteria</taxon>
        <taxon>Bacillati</taxon>
        <taxon>Actinomycetota</taxon>
        <taxon>Actinomycetes</taxon>
        <taxon>Pseudonocardiales</taxon>
        <taxon>Pseudonocardiaceae</taxon>
        <taxon>Actinosynnema</taxon>
    </lineage>
</organism>
<feature type="disulfide bond" evidence="2">
    <location>
        <begin position="141"/>
        <end position="151"/>
    </location>
</feature>
<evidence type="ECO:0000256" key="2">
    <source>
        <dbReference type="PIRSR" id="PIRSR637460-2"/>
    </source>
</evidence>
<dbReference type="AlphaFoldDB" id="A0AA45L5T0"/>
<feature type="disulfide bond" evidence="2">
    <location>
        <begin position="200"/>
        <end position="249"/>
    </location>
</feature>
<dbReference type="EMBL" id="CP073249">
    <property type="protein sequence ID" value="QUF03710.1"/>
    <property type="molecule type" value="Genomic_DNA"/>
</dbReference>
<dbReference type="InterPro" id="IPR037460">
    <property type="entry name" value="SEST-like"/>
</dbReference>
<feature type="chain" id="PRO_5041456378" evidence="3">
    <location>
        <begin position="25"/>
        <end position="295"/>
    </location>
</feature>
<feature type="active site" evidence="1">
    <location>
        <position position="270"/>
    </location>
</feature>
<reference evidence="5" key="1">
    <citation type="submission" date="2021-04" db="EMBL/GenBank/DDBJ databases">
        <title>Genomic sequence of Actinosynnema pretiosum subsp. pretiosum ATCC 31280 (C-14919).</title>
        <authorList>
            <person name="Bai L."/>
            <person name="Wang X."/>
            <person name="Xiao Y."/>
        </authorList>
    </citation>
    <scope>NUCLEOTIDE SEQUENCE</scope>
    <source>
        <strain evidence="5">ATCC 31280</strain>
    </source>
</reference>
<keyword evidence="2" id="KW-1015">Disulfide bond</keyword>
<protein>
    <submittedName>
        <fullName evidence="5">SGNH/GDSL hydrolase family protein</fullName>
    </submittedName>
</protein>
<proteinExistence type="predicted"/>
<dbReference type="InterPro" id="IPR036514">
    <property type="entry name" value="SGNH_hydro_sf"/>
</dbReference>
<evidence type="ECO:0000313" key="6">
    <source>
        <dbReference type="Proteomes" id="UP000677152"/>
    </source>
</evidence>
<dbReference type="CDD" id="cd01823">
    <property type="entry name" value="SEST_like"/>
    <property type="match status" value="1"/>
</dbReference>
<dbReference type="GO" id="GO:0019433">
    <property type="term" value="P:triglyceride catabolic process"/>
    <property type="evidence" value="ECO:0007669"/>
    <property type="project" value="TreeGrafter"/>
</dbReference>
<accession>A0AA45L5T0</accession>
<keyword evidence="3" id="KW-0732">Signal</keyword>
<feature type="active site" description="Nucleophile" evidence="1">
    <location>
        <position position="45"/>
    </location>
</feature>
<dbReference type="PANTHER" id="PTHR37981:SF1">
    <property type="entry name" value="SGNH HYDROLASE-TYPE ESTERASE DOMAIN-CONTAINING PROTEIN"/>
    <property type="match status" value="1"/>
</dbReference>
<evidence type="ECO:0000313" key="5">
    <source>
        <dbReference type="EMBL" id="QUF03710.1"/>
    </source>
</evidence>
<evidence type="ECO:0000259" key="4">
    <source>
        <dbReference type="Pfam" id="PF13472"/>
    </source>
</evidence>
<dbReference type="GO" id="GO:0004806">
    <property type="term" value="F:triacylglycerol lipase activity"/>
    <property type="evidence" value="ECO:0007669"/>
    <property type="project" value="TreeGrafter"/>
</dbReference>
<dbReference type="Gene3D" id="3.40.50.1110">
    <property type="entry name" value="SGNH hydrolase"/>
    <property type="match status" value="1"/>
</dbReference>
<dbReference type="Proteomes" id="UP000677152">
    <property type="component" value="Chromosome"/>
</dbReference>
<dbReference type="Pfam" id="PF13472">
    <property type="entry name" value="Lipase_GDSL_2"/>
    <property type="match status" value="1"/>
</dbReference>
<evidence type="ECO:0000256" key="1">
    <source>
        <dbReference type="PIRSR" id="PIRSR637460-1"/>
    </source>
</evidence>
<feature type="domain" description="SGNH hydrolase-type esterase" evidence="4">
    <location>
        <begin position="41"/>
        <end position="276"/>
    </location>
</feature>
<dbReference type="InterPro" id="IPR013830">
    <property type="entry name" value="SGNH_hydro"/>
</dbReference>
<feature type="signal peptide" evidence="3">
    <location>
        <begin position="1"/>
        <end position="24"/>
    </location>
</feature>
<feature type="disulfide bond" evidence="2">
    <location>
        <begin position="61"/>
        <end position="85"/>
    </location>
</feature>
<dbReference type="PANTHER" id="PTHR37981">
    <property type="entry name" value="LIPASE 2"/>
    <property type="match status" value="1"/>
</dbReference>
<gene>
    <name evidence="5" type="ORF">KCV87_30790</name>
</gene>
<dbReference type="PROSITE" id="PS51318">
    <property type="entry name" value="TAT"/>
    <property type="match status" value="1"/>
</dbReference>
<sequence>MTSASRRALLGLVALTASALTAIAVPTAATAATAQPLGYAALGDSMASGPLIPDFTGPLACGRSTRNYPHVLAATLGAALSDATCSGAQTKHLAQPQSLSLLGVPAGSAPPQFDVLRPDTGLVTITMGGNDVGLVGIAQDCVRWDPAATPCNGEFQERLTQRLAELGPRLDAALTTIAERSPAARVVVVGYGLYIRPGGCWPVQPVLAPDADFLQDGVDRMNAVLADRAAAHGAEYVDLVGPSAGHDTCAPNAERWIEGYLPVTLAAPLHPNRRGEENYARVVAEHLAGATAARR</sequence>
<name>A0AA45L5T0_9PSEU</name>
<dbReference type="InterPro" id="IPR006311">
    <property type="entry name" value="TAT_signal"/>
</dbReference>
<dbReference type="SUPFAM" id="SSF52266">
    <property type="entry name" value="SGNH hydrolase"/>
    <property type="match status" value="1"/>
</dbReference>
<evidence type="ECO:0000256" key="3">
    <source>
        <dbReference type="SAM" id="SignalP"/>
    </source>
</evidence>
<keyword evidence="5" id="KW-0378">Hydrolase</keyword>